<evidence type="ECO:0000313" key="9">
    <source>
        <dbReference type="EMBL" id="MEY2183003.1"/>
    </source>
</evidence>
<dbReference type="Gene3D" id="3.40.30.10">
    <property type="entry name" value="Glutaredoxin"/>
    <property type="match status" value="1"/>
</dbReference>
<proteinExistence type="inferred from homology"/>
<evidence type="ECO:0000256" key="1">
    <source>
        <dbReference type="ARBA" id="ARBA00008987"/>
    </source>
</evidence>
<keyword evidence="4" id="KW-1015">Disulfide bond</keyword>
<evidence type="ECO:0000313" key="10">
    <source>
        <dbReference type="Proteomes" id="UP001562159"/>
    </source>
</evidence>
<dbReference type="PRINTS" id="PR00421">
    <property type="entry name" value="THIOREDOXIN"/>
</dbReference>
<keyword evidence="5" id="KW-0676">Redox-active center</keyword>
<dbReference type="NCBIfam" id="TIGR01068">
    <property type="entry name" value="thioredoxin"/>
    <property type="match status" value="1"/>
</dbReference>
<feature type="domain" description="Thioredoxin" evidence="8">
    <location>
        <begin position="1"/>
        <end position="126"/>
    </location>
</feature>
<dbReference type="CDD" id="cd02947">
    <property type="entry name" value="TRX_family"/>
    <property type="match status" value="1"/>
</dbReference>
<sequence>MLAAWSPNLPSNRLSEIPVSDLITHVSDDAFEQEVLQSDTPVLLDFWAEWCGPCKAIAPILDELAGQYQGKLRIVKINIDHNQKTPRTYGVRGIPTLMVFKNGKVEATQIGAVSKGQLAQMIDKAI</sequence>
<organism evidence="9 10">
    <name type="scientific">Rhodanobacter humi</name>
    <dbReference type="NCBI Taxonomy" id="1888173"/>
    <lineage>
        <taxon>Bacteria</taxon>
        <taxon>Pseudomonadati</taxon>
        <taxon>Pseudomonadota</taxon>
        <taxon>Gammaproteobacteria</taxon>
        <taxon>Lysobacterales</taxon>
        <taxon>Rhodanobacteraceae</taxon>
        <taxon>Rhodanobacter</taxon>
    </lineage>
</organism>
<reference evidence="9 10" key="1">
    <citation type="submission" date="2024-07" db="EMBL/GenBank/DDBJ databases">
        <title>Molecular mechanisms and environmental adaptations of flagellar loss and biofilm growth of Rhodanobacter under environmental stress.</title>
        <authorList>
            <person name="Chen M."/>
        </authorList>
    </citation>
    <scope>NUCLEOTIDE SEQUENCE [LARGE SCALE GENOMIC DNA]</scope>
    <source>
        <strain evidence="9 10">RS22</strain>
    </source>
</reference>
<comment type="similarity">
    <text evidence="1 7">Belongs to the thioredoxin family.</text>
</comment>
<dbReference type="NCBIfam" id="NF006898">
    <property type="entry name" value="PRK09381.1"/>
    <property type="match status" value="1"/>
</dbReference>
<dbReference type="Pfam" id="PF00085">
    <property type="entry name" value="Thioredoxin"/>
    <property type="match status" value="1"/>
</dbReference>
<evidence type="ECO:0000256" key="4">
    <source>
        <dbReference type="ARBA" id="ARBA00023157"/>
    </source>
</evidence>
<dbReference type="Proteomes" id="UP001562159">
    <property type="component" value="Unassembled WGS sequence"/>
</dbReference>
<comment type="caution">
    <text evidence="9">The sequence shown here is derived from an EMBL/GenBank/DDBJ whole genome shotgun (WGS) entry which is preliminary data.</text>
</comment>
<keyword evidence="2" id="KW-0813">Transport</keyword>
<evidence type="ECO:0000256" key="5">
    <source>
        <dbReference type="ARBA" id="ARBA00023284"/>
    </source>
</evidence>
<keyword evidence="3" id="KW-0249">Electron transport</keyword>
<evidence type="ECO:0000256" key="3">
    <source>
        <dbReference type="ARBA" id="ARBA00022982"/>
    </source>
</evidence>
<evidence type="ECO:0000256" key="2">
    <source>
        <dbReference type="ARBA" id="ARBA00022448"/>
    </source>
</evidence>
<dbReference type="PIRSF" id="PIRSF000077">
    <property type="entry name" value="Thioredoxin"/>
    <property type="match status" value="1"/>
</dbReference>
<accession>A0ABV4AS19</accession>
<dbReference type="InterPro" id="IPR017937">
    <property type="entry name" value="Thioredoxin_CS"/>
</dbReference>
<name>A0ABV4AS19_9GAMM</name>
<dbReference type="EMBL" id="JBGBPY010000001">
    <property type="protein sequence ID" value="MEY2183003.1"/>
    <property type="molecule type" value="Genomic_DNA"/>
</dbReference>
<dbReference type="PANTHER" id="PTHR45663:SF11">
    <property type="entry name" value="GEO12009P1"/>
    <property type="match status" value="1"/>
</dbReference>
<evidence type="ECO:0000256" key="7">
    <source>
        <dbReference type="PIRNR" id="PIRNR000077"/>
    </source>
</evidence>
<keyword evidence="10" id="KW-1185">Reference proteome</keyword>
<dbReference type="SUPFAM" id="SSF52833">
    <property type="entry name" value="Thioredoxin-like"/>
    <property type="match status" value="1"/>
</dbReference>
<dbReference type="InterPro" id="IPR013766">
    <property type="entry name" value="Thioredoxin_domain"/>
</dbReference>
<protein>
    <recommendedName>
        <fullName evidence="6 7">Thioredoxin</fullName>
    </recommendedName>
</protein>
<dbReference type="PANTHER" id="PTHR45663">
    <property type="entry name" value="GEO12009P1"/>
    <property type="match status" value="1"/>
</dbReference>
<evidence type="ECO:0000256" key="6">
    <source>
        <dbReference type="NCBIfam" id="TIGR01068"/>
    </source>
</evidence>
<dbReference type="PROSITE" id="PS00194">
    <property type="entry name" value="THIOREDOXIN_1"/>
    <property type="match status" value="1"/>
</dbReference>
<evidence type="ECO:0000259" key="8">
    <source>
        <dbReference type="PROSITE" id="PS51352"/>
    </source>
</evidence>
<dbReference type="PROSITE" id="PS51352">
    <property type="entry name" value="THIOREDOXIN_2"/>
    <property type="match status" value="1"/>
</dbReference>
<dbReference type="InterPro" id="IPR005746">
    <property type="entry name" value="Thioredoxin"/>
</dbReference>
<gene>
    <name evidence="9" type="primary">trxA</name>
    <name evidence="9" type="ORF">AB7878_11290</name>
</gene>
<dbReference type="InterPro" id="IPR036249">
    <property type="entry name" value="Thioredoxin-like_sf"/>
</dbReference>